<dbReference type="InterPro" id="IPR011250">
    <property type="entry name" value="OMP/PagP_B-barrel"/>
</dbReference>
<keyword evidence="1" id="KW-1133">Transmembrane helix</keyword>
<evidence type="ECO:0000313" key="2">
    <source>
        <dbReference type="EMBL" id="USJ30531.1"/>
    </source>
</evidence>
<organism evidence="2 3">
    <name type="scientific">Dyadobacter chenhuakuii</name>
    <dbReference type="NCBI Taxonomy" id="2909339"/>
    <lineage>
        <taxon>Bacteria</taxon>
        <taxon>Pseudomonadati</taxon>
        <taxon>Bacteroidota</taxon>
        <taxon>Cytophagia</taxon>
        <taxon>Cytophagales</taxon>
        <taxon>Spirosomataceae</taxon>
        <taxon>Dyadobacter</taxon>
    </lineage>
</organism>
<reference evidence="2" key="1">
    <citation type="submission" date="2022-06" db="EMBL/GenBank/DDBJ databases">
        <title>Novel species in genus Dyadobacter.</title>
        <authorList>
            <person name="Ma C."/>
        </authorList>
    </citation>
    <scope>NUCLEOTIDE SEQUENCE</scope>
    <source>
        <strain evidence="2">CY22</strain>
    </source>
</reference>
<evidence type="ECO:0000313" key="3">
    <source>
        <dbReference type="Proteomes" id="UP001055420"/>
    </source>
</evidence>
<evidence type="ECO:0000256" key="1">
    <source>
        <dbReference type="SAM" id="Phobius"/>
    </source>
</evidence>
<keyword evidence="3" id="KW-1185">Reference proteome</keyword>
<gene>
    <name evidence="2" type="ORF">NFI80_22065</name>
</gene>
<dbReference type="Gene3D" id="2.40.160.20">
    <property type="match status" value="1"/>
</dbReference>
<accession>A0ABY4XJC3</accession>
<name>A0ABY4XJC3_9BACT</name>
<feature type="transmembrane region" description="Helical" evidence="1">
    <location>
        <begin position="12"/>
        <end position="31"/>
    </location>
</feature>
<dbReference type="SUPFAM" id="SSF56925">
    <property type="entry name" value="OMPA-like"/>
    <property type="match status" value="1"/>
</dbReference>
<dbReference type="RefSeq" id="WP_235166361.1">
    <property type="nucleotide sequence ID" value="NZ_CP098805.1"/>
</dbReference>
<keyword evidence="1" id="KW-0472">Membrane</keyword>
<keyword evidence="1" id="KW-0812">Transmembrane</keyword>
<dbReference type="Proteomes" id="UP001055420">
    <property type="component" value="Chromosome"/>
</dbReference>
<protein>
    <recommendedName>
        <fullName evidence="4">Outer membrane protein beta-barrel domain-containing protein</fullName>
    </recommendedName>
</protein>
<evidence type="ECO:0008006" key="4">
    <source>
        <dbReference type="Google" id="ProtNLM"/>
    </source>
</evidence>
<proteinExistence type="predicted"/>
<sequence length="442" mass="49830">METTPNVFFVRPFRLFIFCITFSLISILSFAQIDSVFLKNQIKPVIGKAVPLYKQNAVSVNSGGKKQLISFADIVEIRNANGKYYVNKSAGTDNTLFVLLVEGPFSLLFNEKNKLFYIEKRDSMLVISQQHMNRALPIIFGKELVNSYYAKSNIKAQYSARYLKNLTLFANQSQGAYSKLFEESLSQMKTSIRIGPYAGYSFNRTAFDLNSAPTGLATNKRTEYGSSNSIPLGLRVDIDLSKRIGINLDAYINNTTAKNLLLSNTGFHAIPFPNSIIIPEKYDKDLKITGFSSRTFHLDLSMTIALNRDLRSKIKPYVFVGPSVAFMLKNDVMQAAGYQETPESEMGYFYRWSKLDAKKYLVGFNVGLGVDYTVTERVSITASVKYLGGIYQKMMNRSFLPKTRNDTTVPDSSFGVFNSHLFTFYDQHVKMVSVGLAATYKF</sequence>
<dbReference type="EMBL" id="CP098805">
    <property type="protein sequence ID" value="USJ30531.1"/>
    <property type="molecule type" value="Genomic_DNA"/>
</dbReference>